<dbReference type="InterPro" id="IPR015414">
    <property type="entry name" value="TMEM64"/>
</dbReference>
<dbReference type="EMBL" id="JAGQNX010000053">
    <property type="protein sequence ID" value="MCA9308240.1"/>
    <property type="molecule type" value="Genomic_DNA"/>
</dbReference>
<feature type="domain" description="VTT" evidence="7">
    <location>
        <begin position="69"/>
        <end position="171"/>
    </location>
</feature>
<dbReference type="GO" id="GO:0005886">
    <property type="term" value="C:plasma membrane"/>
    <property type="evidence" value="ECO:0007669"/>
    <property type="project" value="UniProtKB-SubCell"/>
</dbReference>
<keyword evidence="4 6" id="KW-1133">Transmembrane helix</keyword>
<feature type="transmembrane region" description="Helical" evidence="6">
    <location>
        <begin position="164"/>
        <end position="183"/>
    </location>
</feature>
<dbReference type="Proteomes" id="UP000740557">
    <property type="component" value="Unassembled WGS sequence"/>
</dbReference>
<evidence type="ECO:0000259" key="7">
    <source>
        <dbReference type="Pfam" id="PF09335"/>
    </source>
</evidence>
<dbReference type="PANTHER" id="PTHR12677:SF59">
    <property type="entry name" value="GOLGI APPARATUS MEMBRANE PROTEIN TVP38-RELATED"/>
    <property type="match status" value="1"/>
</dbReference>
<feature type="transmembrane region" description="Helical" evidence="6">
    <location>
        <begin position="54"/>
        <end position="79"/>
    </location>
</feature>
<evidence type="ECO:0000256" key="1">
    <source>
        <dbReference type="ARBA" id="ARBA00004651"/>
    </source>
</evidence>
<keyword evidence="3 6" id="KW-0812">Transmembrane</keyword>
<dbReference type="InterPro" id="IPR032816">
    <property type="entry name" value="VTT_dom"/>
</dbReference>
<comment type="subcellular location">
    <subcellularLocation>
        <location evidence="1 6">Cell membrane</location>
        <topology evidence="1 6">Multi-pass membrane protein</topology>
    </subcellularLocation>
</comment>
<feature type="transmembrane region" description="Helical" evidence="6">
    <location>
        <begin position="135"/>
        <end position="157"/>
    </location>
</feature>
<evidence type="ECO:0000313" key="8">
    <source>
        <dbReference type="EMBL" id="MCA9308240.1"/>
    </source>
</evidence>
<protein>
    <recommendedName>
        <fullName evidence="6">TVP38/TMEM64 family membrane protein</fullName>
    </recommendedName>
</protein>
<dbReference type="PANTHER" id="PTHR12677">
    <property type="entry name" value="GOLGI APPARATUS MEMBRANE PROTEIN TVP38-RELATED"/>
    <property type="match status" value="1"/>
</dbReference>
<dbReference type="Pfam" id="PF09335">
    <property type="entry name" value="VTT_dom"/>
    <property type="match status" value="1"/>
</dbReference>
<feature type="transmembrane region" description="Helical" evidence="6">
    <location>
        <begin position="12"/>
        <end position="34"/>
    </location>
</feature>
<comment type="caution">
    <text evidence="8">The sequence shown here is derived from an EMBL/GenBank/DDBJ whole genome shotgun (WGS) entry which is preliminary data.</text>
</comment>
<evidence type="ECO:0000256" key="4">
    <source>
        <dbReference type="ARBA" id="ARBA00022989"/>
    </source>
</evidence>
<feature type="transmembrane region" description="Helical" evidence="6">
    <location>
        <begin position="195"/>
        <end position="216"/>
    </location>
</feature>
<organism evidence="8 9">
    <name type="scientific">candidate division WWE3 bacterium</name>
    <dbReference type="NCBI Taxonomy" id="2053526"/>
    <lineage>
        <taxon>Bacteria</taxon>
        <taxon>Katanobacteria</taxon>
    </lineage>
</organism>
<evidence type="ECO:0000256" key="6">
    <source>
        <dbReference type="RuleBase" id="RU366058"/>
    </source>
</evidence>
<reference evidence="8" key="1">
    <citation type="submission" date="2020-04" db="EMBL/GenBank/DDBJ databases">
        <authorList>
            <person name="Zhang T."/>
        </authorList>
    </citation>
    <scope>NUCLEOTIDE SEQUENCE</scope>
    <source>
        <strain evidence="8">HKST-UBA79</strain>
    </source>
</reference>
<gene>
    <name evidence="8" type="ORF">KC980_01895</name>
</gene>
<comment type="similarity">
    <text evidence="6">Belongs to the TVP38/TMEM64 family.</text>
</comment>
<name>A0A955J365_UNCKA</name>
<accession>A0A955J365</accession>
<evidence type="ECO:0000313" key="9">
    <source>
        <dbReference type="Proteomes" id="UP000740557"/>
    </source>
</evidence>
<dbReference type="AlphaFoldDB" id="A0A955J365"/>
<proteinExistence type="inferred from homology"/>
<evidence type="ECO:0000256" key="3">
    <source>
        <dbReference type="ARBA" id="ARBA00022692"/>
    </source>
</evidence>
<sequence length="228" mass="25944">MKKLYKMINSPVAKLTITLIVLYIALKMLILPYLTSTEFQEFIQNLGPWGYIVVVGYTVLSHVLAPLVGSPVFIVSIIVYGLNTSLTLLFITQLISSVINFWIARKYGRNLVRKLVGKKSMADIDKFTTLEGKKVLVIVRLFGFSVFDFVSYGIGLTNMKFKDYYIITMGMAVITNLIERWMFSHFDFTNSTHVSIWFGTIGTITILFTLGFGYYYNKKQTVANQSSK</sequence>
<reference evidence="8" key="2">
    <citation type="journal article" date="2021" name="Microbiome">
        <title>Successional dynamics and alternative stable states in a saline activated sludge microbial community over 9 years.</title>
        <authorList>
            <person name="Wang Y."/>
            <person name="Ye J."/>
            <person name="Ju F."/>
            <person name="Liu L."/>
            <person name="Boyd J.A."/>
            <person name="Deng Y."/>
            <person name="Parks D.H."/>
            <person name="Jiang X."/>
            <person name="Yin X."/>
            <person name="Woodcroft B.J."/>
            <person name="Tyson G.W."/>
            <person name="Hugenholtz P."/>
            <person name="Polz M.F."/>
            <person name="Zhang T."/>
        </authorList>
    </citation>
    <scope>NUCLEOTIDE SEQUENCE</scope>
    <source>
        <strain evidence="8">HKST-UBA79</strain>
    </source>
</reference>
<evidence type="ECO:0000256" key="5">
    <source>
        <dbReference type="ARBA" id="ARBA00023136"/>
    </source>
</evidence>
<keyword evidence="5 6" id="KW-0472">Membrane</keyword>
<keyword evidence="2 6" id="KW-1003">Cell membrane</keyword>
<evidence type="ECO:0000256" key="2">
    <source>
        <dbReference type="ARBA" id="ARBA00022475"/>
    </source>
</evidence>